<dbReference type="EMBL" id="BLXT01000825">
    <property type="protein sequence ID" value="GFN80509.1"/>
    <property type="molecule type" value="Genomic_DNA"/>
</dbReference>
<dbReference type="AlphaFoldDB" id="A0AAV3YBU2"/>
<proteinExistence type="predicted"/>
<keyword evidence="2" id="KW-1185">Reference proteome</keyword>
<dbReference type="InterPro" id="IPR036770">
    <property type="entry name" value="Ankyrin_rpt-contain_sf"/>
</dbReference>
<protein>
    <submittedName>
        <fullName evidence="1">Uncharacterized protein</fullName>
    </submittedName>
</protein>
<accession>A0AAV3YBU2</accession>
<dbReference type="Proteomes" id="UP000735302">
    <property type="component" value="Unassembled WGS sequence"/>
</dbReference>
<sequence length="198" mass="22746">MLKYVKVGDFWEEVMKTESVTRDDGNSIGNNKFKHRSTINIFIWQPSQANLIERKDHPIYLIRGKINSQHLPPILPQHDCEVVEGSRSVTTPVTMNLKKTKIYKVIAHGSRDQILEVSRDFIRSGKDRNFRDPDTGGNLLHHIVSHSEKFLDPETVSIVYALCTKDIEVDAQDLNKETALHCVVRQRGAYRIMIALIR</sequence>
<evidence type="ECO:0000313" key="2">
    <source>
        <dbReference type="Proteomes" id="UP000735302"/>
    </source>
</evidence>
<dbReference type="Gene3D" id="1.25.40.20">
    <property type="entry name" value="Ankyrin repeat-containing domain"/>
    <property type="match status" value="1"/>
</dbReference>
<reference evidence="1 2" key="1">
    <citation type="journal article" date="2021" name="Elife">
        <title>Chloroplast acquisition without the gene transfer in kleptoplastic sea slugs, Plakobranchus ocellatus.</title>
        <authorList>
            <person name="Maeda T."/>
            <person name="Takahashi S."/>
            <person name="Yoshida T."/>
            <person name="Shimamura S."/>
            <person name="Takaki Y."/>
            <person name="Nagai Y."/>
            <person name="Toyoda A."/>
            <person name="Suzuki Y."/>
            <person name="Arimoto A."/>
            <person name="Ishii H."/>
            <person name="Satoh N."/>
            <person name="Nishiyama T."/>
            <person name="Hasebe M."/>
            <person name="Maruyama T."/>
            <person name="Minagawa J."/>
            <person name="Obokata J."/>
            <person name="Shigenobu S."/>
        </authorList>
    </citation>
    <scope>NUCLEOTIDE SEQUENCE [LARGE SCALE GENOMIC DNA]</scope>
</reference>
<gene>
    <name evidence="1" type="ORF">PoB_000701500</name>
</gene>
<evidence type="ECO:0000313" key="1">
    <source>
        <dbReference type="EMBL" id="GFN80509.1"/>
    </source>
</evidence>
<organism evidence="1 2">
    <name type="scientific">Plakobranchus ocellatus</name>
    <dbReference type="NCBI Taxonomy" id="259542"/>
    <lineage>
        <taxon>Eukaryota</taxon>
        <taxon>Metazoa</taxon>
        <taxon>Spiralia</taxon>
        <taxon>Lophotrochozoa</taxon>
        <taxon>Mollusca</taxon>
        <taxon>Gastropoda</taxon>
        <taxon>Heterobranchia</taxon>
        <taxon>Euthyneura</taxon>
        <taxon>Panpulmonata</taxon>
        <taxon>Sacoglossa</taxon>
        <taxon>Placobranchoidea</taxon>
        <taxon>Plakobranchidae</taxon>
        <taxon>Plakobranchus</taxon>
    </lineage>
</organism>
<name>A0AAV3YBU2_9GAST</name>
<comment type="caution">
    <text evidence="1">The sequence shown here is derived from an EMBL/GenBank/DDBJ whole genome shotgun (WGS) entry which is preliminary data.</text>
</comment>
<dbReference type="SUPFAM" id="SSF48403">
    <property type="entry name" value="Ankyrin repeat"/>
    <property type="match status" value="1"/>
</dbReference>